<reference evidence="9 10" key="1">
    <citation type="journal article" date="2019" name="Sci. Rep.">
        <title>Comparative genomics of chytrid fungi reveal insights into the obligate biotrophic and pathogenic lifestyle of Synchytrium endobioticum.</title>
        <authorList>
            <person name="van de Vossenberg B.T.L.H."/>
            <person name="Warris S."/>
            <person name="Nguyen H.D.T."/>
            <person name="van Gent-Pelzer M.P.E."/>
            <person name="Joly D.L."/>
            <person name="van de Geest H.C."/>
            <person name="Bonants P.J.M."/>
            <person name="Smith D.S."/>
            <person name="Levesque C.A."/>
            <person name="van der Lee T.A.J."/>
        </authorList>
    </citation>
    <scope>NUCLEOTIDE SEQUENCE [LARGE SCALE GENOMIC DNA]</scope>
    <source>
        <strain evidence="8 10">LEV6574</strain>
        <strain evidence="7 9">MB42</strain>
    </source>
</reference>
<evidence type="ECO:0000256" key="3">
    <source>
        <dbReference type="ARBA" id="ARBA00022989"/>
    </source>
</evidence>
<evidence type="ECO:0000313" key="10">
    <source>
        <dbReference type="Proteomes" id="UP000320475"/>
    </source>
</evidence>
<gene>
    <name evidence="8" type="ORF">SeLEV6574_g06105</name>
    <name evidence="7" type="ORF">SeMB42_g07828</name>
</gene>
<dbReference type="EMBL" id="QEAN01000639">
    <property type="protein sequence ID" value="TPX31040.1"/>
    <property type="molecule type" value="Genomic_DNA"/>
</dbReference>
<accession>A0A507CQK3</accession>
<sequence>MPSKFTRRHTFTTHSPTMSIVAPILVAIGFPVAFGAHTLLQADQVKNKFFKDMRPQEIASAKNLAMAATLGPLALMYARYRPAASGAKSLTLLTLGTGLKTVGVFGLAQSVISPNPQLEAYMNGAANSKSFMSNQQQAEGMVRITRHPISWSVAAFALGNVLTRFTVADAVYWGGMGAFSVYHAYTEDKNNRAILGESFYKNTSFVPFEAILKDKQKMVDLKKEINQRAIGITTLAAPLLLL</sequence>
<dbReference type="VEuPathDB" id="FungiDB:SeMB42_g07828"/>
<dbReference type="Proteomes" id="UP000317494">
    <property type="component" value="Unassembled WGS sequence"/>
</dbReference>
<evidence type="ECO:0000256" key="2">
    <source>
        <dbReference type="ARBA" id="ARBA00022692"/>
    </source>
</evidence>
<keyword evidence="4 5" id="KW-0472">Membrane</keyword>
<dbReference type="Proteomes" id="UP000320475">
    <property type="component" value="Unassembled WGS sequence"/>
</dbReference>
<feature type="domain" description="NnrU" evidence="6">
    <location>
        <begin position="32"/>
        <end position="214"/>
    </location>
</feature>
<keyword evidence="3 5" id="KW-1133">Transmembrane helix</keyword>
<evidence type="ECO:0000256" key="4">
    <source>
        <dbReference type="ARBA" id="ARBA00023136"/>
    </source>
</evidence>
<feature type="transmembrane region" description="Helical" evidence="5">
    <location>
        <begin position="20"/>
        <end position="40"/>
    </location>
</feature>
<dbReference type="OrthoDB" id="41527at2759"/>
<evidence type="ECO:0000313" key="7">
    <source>
        <dbReference type="EMBL" id="TPX31040.1"/>
    </source>
</evidence>
<evidence type="ECO:0000256" key="5">
    <source>
        <dbReference type="SAM" id="Phobius"/>
    </source>
</evidence>
<dbReference type="InterPro" id="IPR009915">
    <property type="entry name" value="NnrU_dom"/>
</dbReference>
<comment type="subcellular location">
    <subcellularLocation>
        <location evidence="1">Membrane</location>
        <topology evidence="1">Multi-pass membrane protein</topology>
    </subcellularLocation>
</comment>
<dbReference type="EMBL" id="QEAM01000322">
    <property type="protein sequence ID" value="TPX41409.1"/>
    <property type="molecule type" value="Genomic_DNA"/>
</dbReference>
<keyword evidence="9" id="KW-1185">Reference proteome</keyword>
<dbReference type="Pfam" id="PF07298">
    <property type="entry name" value="NnrU"/>
    <property type="match status" value="1"/>
</dbReference>
<dbReference type="GO" id="GO:0016020">
    <property type="term" value="C:membrane"/>
    <property type="evidence" value="ECO:0007669"/>
    <property type="project" value="UniProtKB-SubCell"/>
</dbReference>
<organism evidence="8 10">
    <name type="scientific">Synchytrium endobioticum</name>
    <dbReference type="NCBI Taxonomy" id="286115"/>
    <lineage>
        <taxon>Eukaryota</taxon>
        <taxon>Fungi</taxon>
        <taxon>Fungi incertae sedis</taxon>
        <taxon>Chytridiomycota</taxon>
        <taxon>Chytridiomycota incertae sedis</taxon>
        <taxon>Chytridiomycetes</taxon>
        <taxon>Synchytriales</taxon>
        <taxon>Synchytriaceae</taxon>
        <taxon>Synchytrium</taxon>
    </lineage>
</organism>
<evidence type="ECO:0000256" key="1">
    <source>
        <dbReference type="ARBA" id="ARBA00004141"/>
    </source>
</evidence>
<name>A0A507CQK3_9FUNG</name>
<protein>
    <recommendedName>
        <fullName evidence="6">NnrU domain-containing protein</fullName>
    </recommendedName>
</protein>
<evidence type="ECO:0000313" key="8">
    <source>
        <dbReference type="EMBL" id="TPX41409.1"/>
    </source>
</evidence>
<proteinExistence type="predicted"/>
<comment type="caution">
    <text evidence="8">The sequence shown here is derived from an EMBL/GenBank/DDBJ whole genome shotgun (WGS) entry which is preliminary data.</text>
</comment>
<evidence type="ECO:0000259" key="6">
    <source>
        <dbReference type="Pfam" id="PF07298"/>
    </source>
</evidence>
<keyword evidence="2 5" id="KW-0812">Transmembrane</keyword>
<dbReference type="AlphaFoldDB" id="A0A507CQK3"/>
<evidence type="ECO:0000313" key="9">
    <source>
        <dbReference type="Proteomes" id="UP000317494"/>
    </source>
</evidence>